<dbReference type="GO" id="GO:0005524">
    <property type="term" value="F:ATP binding"/>
    <property type="evidence" value="ECO:0007669"/>
    <property type="project" value="UniProtKB-KW"/>
</dbReference>
<dbReference type="EMBL" id="AP028907">
    <property type="protein sequence ID" value="BES80921.1"/>
    <property type="molecule type" value="Genomic_DNA"/>
</dbReference>
<evidence type="ECO:0000259" key="2">
    <source>
        <dbReference type="Pfam" id="PF21100"/>
    </source>
</evidence>
<dbReference type="PANTHER" id="PTHR34301:SF8">
    <property type="entry name" value="ATPASE DOMAIN-CONTAINING PROTEIN"/>
    <property type="match status" value="1"/>
</dbReference>
<dbReference type="InterPro" id="IPR011579">
    <property type="entry name" value="ATPase_dom"/>
</dbReference>
<feature type="domain" description="MCM C-terminal" evidence="2">
    <location>
        <begin position="277"/>
        <end position="336"/>
    </location>
</feature>
<sequence length="356" mass="41231">MLYRGIHAGEGLIVVYGVRRIGKTSFVRVGLTELDVPFLFIDLRRYAENPSLLSPQVIGKAIMDFLKKLDKLKTLRGTLHSIMEYIESMDLGIELGGIKVRRARREDRLLTSVLEEVDRWARRRGTRLVIVLDEAQELRVIPAWRRILAWSIDSLEHVTFVVTGSEIGVLNEFLRLQEAESPLFGRPRLEILLERFSRDQSIDYLQRGFSEAKLPATMEEIEDAVDTLDGIVGWLSYYGYYRTTYGLAHRDALKRLEEDAKNLLARELEKLVKHSPRRYLAILTAITRGLRTWSDIKHYAEGLVGRIPDSKYDRLLHNLVKYSFVEKTPSREYRVVDPLLPQALEELKKRYWASSS</sequence>
<dbReference type="SUPFAM" id="SSF52540">
    <property type="entry name" value="P-loop containing nucleoside triphosphate hydrolases"/>
    <property type="match status" value="1"/>
</dbReference>
<dbReference type="InterPro" id="IPR027417">
    <property type="entry name" value="P-loop_NTPase"/>
</dbReference>
<gene>
    <name evidence="3" type="ORF">PABY_04880</name>
</gene>
<dbReference type="InterPro" id="IPR048907">
    <property type="entry name" value="WHD_MCM_arc"/>
</dbReference>
<dbReference type="Gene3D" id="1.10.10.10">
    <property type="entry name" value="Winged helix-like DNA-binding domain superfamily/Winged helix DNA-binding domain"/>
    <property type="match status" value="1"/>
</dbReference>
<evidence type="ECO:0000259" key="1">
    <source>
        <dbReference type="Pfam" id="PF01637"/>
    </source>
</evidence>
<protein>
    <submittedName>
        <fullName evidence="3">ATP-binding protein</fullName>
    </submittedName>
</protein>
<organism evidence="3 4">
    <name type="scientific">Pyrodictium abyssi</name>
    <dbReference type="NCBI Taxonomy" id="54256"/>
    <lineage>
        <taxon>Archaea</taxon>
        <taxon>Thermoproteota</taxon>
        <taxon>Thermoprotei</taxon>
        <taxon>Desulfurococcales</taxon>
        <taxon>Pyrodictiaceae</taxon>
        <taxon>Pyrodictium</taxon>
    </lineage>
</organism>
<accession>A0ABM8ITM6</accession>
<evidence type="ECO:0000313" key="4">
    <source>
        <dbReference type="Proteomes" id="UP001341135"/>
    </source>
</evidence>
<reference evidence="3 4" key="1">
    <citation type="submission" date="2023-09" db="EMBL/GenBank/DDBJ databases">
        <title>Pyrofollis japonicus gen. nov. sp. nov., a novel member of the family Pyrodictiaceae isolated from the Iheya North hydrothermal field.</title>
        <authorList>
            <person name="Miyazaki U."/>
            <person name="Sanari M."/>
            <person name="Tame A."/>
            <person name="Kitajima M."/>
            <person name="Okamoto A."/>
            <person name="Sawayama S."/>
            <person name="Miyazaki J."/>
            <person name="Takai K."/>
            <person name="Nakagawa S."/>
        </authorList>
    </citation>
    <scope>NUCLEOTIDE SEQUENCE [LARGE SCALE GENOMIC DNA]</scope>
    <source>
        <strain evidence="3 4">AV2</strain>
    </source>
</reference>
<keyword evidence="3" id="KW-0547">Nucleotide-binding</keyword>
<dbReference type="Pfam" id="PF21100">
    <property type="entry name" value="WHD_MCM"/>
    <property type="match status" value="1"/>
</dbReference>
<dbReference type="Gene3D" id="1.10.8.60">
    <property type="match status" value="1"/>
</dbReference>
<evidence type="ECO:0000313" key="3">
    <source>
        <dbReference type="EMBL" id="BES80921.1"/>
    </source>
</evidence>
<dbReference type="PANTHER" id="PTHR34301">
    <property type="entry name" value="DNA-BINDING PROTEIN-RELATED"/>
    <property type="match status" value="1"/>
</dbReference>
<dbReference type="Pfam" id="PF01637">
    <property type="entry name" value="ATPase_2"/>
    <property type="match status" value="1"/>
</dbReference>
<dbReference type="Proteomes" id="UP001341135">
    <property type="component" value="Chromosome"/>
</dbReference>
<name>A0ABM8ITM6_9CREN</name>
<keyword evidence="3" id="KW-0067">ATP-binding</keyword>
<dbReference type="InterPro" id="IPR036388">
    <property type="entry name" value="WH-like_DNA-bd_sf"/>
</dbReference>
<keyword evidence="4" id="KW-1185">Reference proteome</keyword>
<feature type="domain" description="ATPase" evidence="1">
    <location>
        <begin position="12"/>
        <end position="235"/>
    </location>
</feature>
<dbReference type="InterPro" id="IPR036390">
    <property type="entry name" value="WH_DNA-bd_sf"/>
</dbReference>
<dbReference type="Gene3D" id="3.40.50.300">
    <property type="entry name" value="P-loop containing nucleotide triphosphate hydrolases"/>
    <property type="match status" value="1"/>
</dbReference>
<dbReference type="SUPFAM" id="SSF46785">
    <property type="entry name" value="Winged helix' DNA-binding domain"/>
    <property type="match status" value="1"/>
</dbReference>
<proteinExistence type="predicted"/>